<dbReference type="AlphaFoldDB" id="A0A418V228"/>
<dbReference type="GO" id="GO:0008237">
    <property type="term" value="F:metallopeptidase activity"/>
    <property type="evidence" value="ECO:0007669"/>
    <property type="project" value="UniProtKB-KW"/>
</dbReference>
<dbReference type="Pfam" id="PF02517">
    <property type="entry name" value="Rce1-like"/>
    <property type="match status" value="1"/>
</dbReference>
<accession>A0A418V228</accession>
<dbReference type="EMBL" id="QYYD01000020">
    <property type="protein sequence ID" value="RJF69993.1"/>
    <property type="molecule type" value="Genomic_DNA"/>
</dbReference>
<evidence type="ECO:0000313" key="4">
    <source>
        <dbReference type="Proteomes" id="UP000285523"/>
    </source>
</evidence>
<evidence type="ECO:0000259" key="2">
    <source>
        <dbReference type="Pfam" id="PF02517"/>
    </source>
</evidence>
<name>A0A418V228_RHOPL</name>
<proteinExistence type="predicted"/>
<feature type="domain" description="CAAX prenyl protease 2/Lysostaphin resistance protein A-like" evidence="2">
    <location>
        <begin position="114"/>
        <end position="203"/>
    </location>
</feature>
<feature type="transmembrane region" description="Helical" evidence="1">
    <location>
        <begin position="172"/>
        <end position="190"/>
    </location>
</feature>
<keyword evidence="3" id="KW-0645">Protease</keyword>
<dbReference type="GO" id="GO:0004175">
    <property type="term" value="F:endopeptidase activity"/>
    <property type="evidence" value="ECO:0007669"/>
    <property type="project" value="UniProtKB-ARBA"/>
</dbReference>
<sequence length="213" mass="22995">MTDLRQAAPASADIPSIVTRPLLPLAGLALLLAAPGLAIQFGVLPFAYRMHALMLVSGLCVGLCVWAGVSFAELGFGKPHQWRHWLGCAVVTAAIAAVMLLQTQLFEFDAKPPAWLSFAPFYVLVSSPCQEVVCRSIPKLITDRLSRGGWAYVLYSAAMFSLIHLCYGDPALLLNTFLLGLVWGAAYLWMRNIWPLIVSHAAIGTLAFALGLA</sequence>
<evidence type="ECO:0000256" key="1">
    <source>
        <dbReference type="SAM" id="Phobius"/>
    </source>
</evidence>
<feature type="transmembrane region" description="Helical" evidence="1">
    <location>
        <begin position="84"/>
        <end position="106"/>
    </location>
</feature>
<organism evidence="3 4">
    <name type="scientific">Rhodopseudomonas palustris</name>
    <dbReference type="NCBI Taxonomy" id="1076"/>
    <lineage>
        <taxon>Bacteria</taxon>
        <taxon>Pseudomonadati</taxon>
        <taxon>Pseudomonadota</taxon>
        <taxon>Alphaproteobacteria</taxon>
        <taxon>Hyphomicrobiales</taxon>
        <taxon>Nitrobacteraceae</taxon>
        <taxon>Rhodopseudomonas</taxon>
    </lineage>
</organism>
<dbReference type="InterPro" id="IPR003675">
    <property type="entry name" value="Rce1/LyrA-like_dom"/>
</dbReference>
<comment type="caution">
    <text evidence="3">The sequence shown here is derived from an EMBL/GenBank/DDBJ whole genome shotgun (WGS) entry which is preliminary data.</text>
</comment>
<keyword evidence="3" id="KW-0482">Metalloprotease</keyword>
<dbReference type="GO" id="GO:0080120">
    <property type="term" value="P:CAAX-box protein maturation"/>
    <property type="evidence" value="ECO:0007669"/>
    <property type="project" value="UniProtKB-ARBA"/>
</dbReference>
<dbReference type="OrthoDB" id="5419392at2"/>
<keyword evidence="3" id="KW-0378">Hydrolase</keyword>
<reference evidence="3 4" key="1">
    <citation type="submission" date="2018-09" db="EMBL/GenBank/DDBJ databases">
        <title>Draft genome sequence of Rhodopseudomonas palustris 2.1.18.</title>
        <authorList>
            <person name="Robertson S.L."/>
            <person name="Meyer T.E."/>
            <person name="Kyndt J.A."/>
        </authorList>
    </citation>
    <scope>NUCLEOTIDE SEQUENCE [LARGE SCALE GENOMIC DNA]</scope>
    <source>
        <strain evidence="3 4">2.1.18</strain>
    </source>
</reference>
<feature type="transmembrane region" description="Helical" evidence="1">
    <location>
        <begin position="149"/>
        <end position="167"/>
    </location>
</feature>
<gene>
    <name evidence="3" type="ORF">D4Q52_18880</name>
</gene>
<protein>
    <submittedName>
        <fullName evidence="3">CPBP family intramembrane metalloprotease</fullName>
    </submittedName>
</protein>
<dbReference type="Proteomes" id="UP000285523">
    <property type="component" value="Unassembled WGS sequence"/>
</dbReference>
<feature type="transmembrane region" description="Helical" evidence="1">
    <location>
        <begin position="196"/>
        <end position="212"/>
    </location>
</feature>
<keyword evidence="1" id="KW-1133">Transmembrane helix</keyword>
<feature type="transmembrane region" description="Helical" evidence="1">
    <location>
        <begin position="48"/>
        <end position="72"/>
    </location>
</feature>
<dbReference type="RefSeq" id="WP_119858119.1">
    <property type="nucleotide sequence ID" value="NZ_QYYD01000020.1"/>
</dbReference>
<keyword evidence="1" id="KW-0812">Transmembrane</keyword>
<keyword evidence="1" id="KW-0472">Membrane</keyword>
<dbReference type="GO" id="GO:0006508">
    <property type="term" value="P:proteolysis"/>
    <property type="evidence" value="ECO:0007669"/>
    <property type="project" value="UniProtKB-KW"/>
</dbReference>
<evidence type="ECO:0000313" key="3">
    <source>
        <dbReference type="EMBL" id="RJF69993.1"/>
    </source>
</evidence>